<dbReference type="NCBIfam" id="NF043081">
    <property type="entry name" value="MMSYN1_0165"/>
    <property type="match status" value="1"/>
</dbReference>
<keyword evidence="4 7" id="KW-0812">Transmembrane</keyword>
<feature type="transmembrane region" description="Helical" evidence="7">
    <location>
        <begin position="197"/>
        <end position="217"/>
    </location>
</feature>
<organism evidence="9 10">
    <name type="scientific">Spiroplasma turonicum</name>
    <dbReference type="NCBI Taxonomy" id="216946"/>
    <lineage>
        <taxon>Bacteria</taxon>
        <taxon>Bacillati</taxon>
        <taxon>Mycoplasmatota</taxon>
        <taxon>Mollicutes</taxon>
        <taxon>Entomoplasmatales</taxon>
        <taxon>Spiroplasmataceae</taxon>
        <taxon>Spiroplasma</taxon>
    </lineage>
</organism>
<keyword evidence="6 7" id="KW-0472">Membrane</keyword>
<evidence type="ECO:0000256" key="7">
    <source>
        <dbReference type="RuleBase" id="RU363032"/>
    </source>
</evidence>
<dbReference type="OrthoDB" id="9773221at2"/>
<evidence type="ECO:0000313" key="9">
    <source>
        <dbReference type="EMBL" id="AKU79484.1"/>
    </source>
</evidence>
<evidence type="ECO:0000256" key="4">
    <source>
        <dbReference type="ARBA" id="ARBA00022692"/>
    </source>
</evidence>
<sequence length="406" mass="45846">MKVDQNDLIIDDKVEKIFEDINLDEEIKVLKKNRFEKFFYFFKREGNNLREFMGKSPLISYSLKRILYAFITLYIAISIIFIMLSVVTTDSAYLSDVNLEKLNIEFGSEQYYRLLDNKKKLYGAYGSVFQQLFIYLRNITPFIPKEIIKDPKIVGTEVVGEKSTVWFYLGAFMNKATGGVPGTPVLDAFKKSIPTSFAVGSIAVVLSYLFGVPLGILAAKHKDKTTDSAINGTSLIITAIPALVLISLLYKMSIYVFGANGTYEGSNFETKIWPVIGVMLLIMPFIVVNTRRYVVDEMTSDYTKFAISKGLSSRYVFYVHIFRNASIRLVKTLPEVFIITLFGSSILVERHWSIDGMSKFILNGVSNKDTYVVLGYIYISAAAGVFSSLLGDLFLAIMDPRIKLTK</sequence>
<dbReference type="PANTHER" id="PTHR30465">
    <property type="entry name" value="INNER MEMBRANE ABC TRANSPORTER"/>
    <property type="match status" value="1"/>
</dbReference>
<dbReference type="Proteomes" id="UP000067243">
    <property type="component" value="Chromosome"/>
</dbReference>
<dbReference type="GO" id="GO:0005886">
    <property type="term" value="C:plasma membrane"/>
    <property type="evidence" value="ECO:0007669"/>
    <property type="project" value="UniProtKB-SubCell"/>
</dbReference>
<dbReference type="Gene3D" id="1.10.3720.10">
    <property type="entry name" value="MetI-like"/>
    <property type="match status" value="1"/>
</dbReference>
<name>A0A0K1P5P1_9MOLU</name>
<keyword evidence="2 7" id="KW-0813">Transport</keyword>
<dbReference type="PATRIC" id="fig|216946.3.peg.237"/>
<keyword evidence="10" id="KW-1185">Reference proteome</keyword>
<protein>
    <submittedName>
        <fullName evidence="9">Oligopeptide ABC transporter permease</fullName>
    </submittedName>
</protein>
<evidence type="ECO:0000256" key="1">
    <source>
        <dbReference type="ARBA" id="ARBA00004651"/>
    </source>
</evidence>
<evidence type="ECO:0000313" key="10">
    <source>
        <dbReference type="Proteomes" id="UP000067243"/>
    </source>
</evidence>
<feature type="transmembrane region" description="Helical" evidence="7">
    <location>
        <begin position="373"/>
        <end position="397"/>
    </location>
</feature>
<dbReference type="PANTHER" id="PTHR30465:SF0">
    <property type="entry name" value="OLIGOPEPTIDE TRANSPORT SYSTEM PERMEASE PROTEIN APPB"/>
    <property type="match status" value="1"/>
</dbReference>
<gene>
    <name evidence="9" type="primary">oppB</name>
    <name evidence="9" type="ORF">STURON_00238</name>
</gene>
<evidence type="ECO:0000256" key="2">
    <source>
        <dbReference type="ARBA" id="ARBA00022448"/>
    </source>
</evidence>
<evidence type="ECO:0000256" key="6">
    <source>
        <dbReference type="ARBA" id="ARBA00023136"/>
    </source>
</evidence>
<proteinExistence type="inferred from homology"/>
<dbReference type="STRING" id="216946.STURO_v1c02370"/>
<feature type="domain" description="ABC transmembrane type-1" evidence="8">
    <location>
        <begin position="193"/>
        <end position="395"/>
    </location>
</feature>
<evidence type="ECO:0000256" key="5">
    <source>
        <dbReference type="ARBA" id="ARBA00022989"/>
    </source>
</evidence>
<keyword evidence="5 7" id="KW-1133">Transmembrane helix</keyword>
<dbReference type="InterPro" id="IPR000515">
    <property type="entry name" value="MetI-like"/>
</dbReference>
<dbReference type="KEGG" id="stur:STURON_00238"/>
<feature type="transmembrane region" description="Helical" evidence="7">
    <location>
        <begin position="270"/>
        <end position="288"/>
    </location>
</feature>
<dbReference type="PROSITE" id="PS50928">
    <property type="entry name" value="ABC_TM1"/>
    <property type="match status" value="1"/>
</dbReference>
<dbReference type="InterPro" id="IPR035906">
    <property type="entry name" value="MetI-like_sf"/>
</dbReference>
<dbReference type="EMBL" id="CP012328">
    <property type="protein sequence ID" value="AKU79484.1"/>
    <property type="molecule type" value="Genomic_DNA"/>
</dbReference>
<dbReference type="RefSeq" id="WP_075048085.1">
    <property type="nucleotide sequence ID" value="NZ_CP012328.1"/>
</dbReference>
<feature type="transmembrane region" description="Helical" evidence="7">
    <location>
        <begin position="66"/>
        <end position="87"/>
    </location>
</feature>
<evidence type="ECO:0000259" key="8">
    <source>
        <dbReference type="PROSITE" id="PS50928"/>
    </source>
</evidence>
<reference evidence="9 10" key="1">
    <citation type="journal article" date="2015" name="Genome Announc.">
        <title>Complete Genome Sequence of Spiroplasma turonicum Strain Tab4cT, a Parasite of a Horse Fly, Haematopota sp. (Diptera: Tabanidae).</title>
        <authorList>
            <person name="Davis R.E."/>
            <person name="Shao J."/>
            <person name="Zhao Y."/>
            <person name="Gasparich G.E."/>
            <person name="Gaynor B.J."/>
            <person name="Donofrio N."/>
        </authorList>
    </citation>
    <scope>NUCLEOTIDE SEQUENCE [LARGE SCALE GENOMIC DNA]</scope>
    <source>
        <strain evidence="9 10">Tab4c</strain>
    </source>
</reference>
<keyword evidence="3" id="KW-1003">Cell membrane</keyword>
<evidence type="ECO:0000256" key="3">
    <source>
        <dbReference type="ARBA" id="ARBA00022475"/>
    </source>
</evidence>
<dbReference type="Pfam" id="PF00528">
    <property type="entry name" value="BPD_transp_1"/>
    <property type="match status" value="1"/>
</dbReference>
<accession>A0A0K1P5P1</accession>
<comment type="subcellular location">
    <subcellularLocation>
        <location evidence="1 7">Cell membrane</location>
        <topology evidence="1 7">Multi-pass membrane protein</topology>
    </subcellularLocation>
</comment>
<feature type="transmembrane region" description="Helical" evidence="7">
    <location>
        <begin position="333"/>
        <end position="353"/>
    </location>
</feature>
<comment type="similarity">
    <text evidence="7">Belongs to the binding-protein-dependent transport system permease family.</text>
</comment>
<dbReference type="CDD" id="cd06261">
    <property type="entry name" value="TM_PBP2"/>
    <property type="match status" value="1"/>
</dbReference>
<feature type="transmembrane region" description="Helical" evidence="7">
    <location>
        <begin position="229"/>
        <end position="250"/>
    </location>
</feature>
<dbReference type="SUPFAM" id="SSF161098">
    <property type="entry name" value="MetI-like"/>
    <property type="match status" value="1"/>
</dbReference>
<dbReference type="AlphaFoldDB" id="A0A0K1P5P1"/>
<dbReference type="GO" id="GO:0055085">
    <property type="term" value="P:transmembrane transport"/>
    <property type="evidence" value="ECO:0007669"/>
    <property type="project" value="InterPro"/>
</dbReference>